<evidence type="ECO:0000259" key="7">
    <source>
        <dbReference type="PROSITE" id="PS50109"/>
    </source>
</evidence>
<dbReference type="SMART" id="SM00091">
    <property type="entry name" value="PAS"/>
    <property type="match status" value="2"/>
</dbReference>
<dbReference type="PRINTS" id="PR00344">
    <property type="entry name" value="BCTRLSENSOR"/>
</dbReference>
<dbReference type="Gene3D" id="1.10.287.130">
    <property type="match status" value="1"/>
</dbReference>
<dbReference type="Gene3D" id="3.40.50.2300">
    <property type="match status" value="1"/>
</dbReference>
<feature type="modified residue" description="4-aspartylphosphate" evidence="6">
    <location>
        <position position="739"/>
    </location>
</feature>
<reference evidence="10 11" key="1">
    <citation type="submission" date="2020-08" db="EMBL/GenBank/DDBJ databases">
        <title>Genomic Encyclopedia of Type Strains, Phase IV (KMG-IV): sequencing the most valuable type-strain genomes for metagenomic binning, comparative biology and taxonomic classification.</title>
        <authorList>
            <person name="Goeker M."/>
        </authorList>
    </citation>
    <scope>NUCLEOTIDE SEQUENCE [LARGE SCALE GENOMIC DNA]</scope>
    <source>
        <strain evidence="10 11">DSM 27203</strain>
    </source>
</reference>
<dbReference type="PROSITE" id="PS50110">
    <property type="entry name" value="RESPONSE_REGULATORY"/>
    <property type="match status" value="1"/>
</dbReference>
<keyword evidence="5" id="KW-0418">Kinase</keyword>
<dbReference type="EMBL" id="JACIJI010000008">
    <property type="protein sequence ID" value="MBB5720104.1"/>
    <property type="molecule type" value="Genomic_DNA"/>
</dbReference>
<comment type="caution">
    <text evidence="10">The sequence shown here is derived from an EMBL/GenBank/DDBJ whole genome shotgun (WGS) entry which is preliminary data.</text>
</comment>
<dbReference type="SUPFAM" id="SSF52172">
    <property type="entry name" value="CheY-like"/>
    <property type="match status" value="1"/>
</dbReference>
<comment type="catalytic activity">
    <reaction evidence="1">
        <text>ATP + protein L-histidine = ADP + protein N-phospho-L-histidine.</text>
        <dbReference type="EC" id="2.7.13.3"/>
    </reaction>
</comment>
<dbReference type="InterPro" id="IPR003661">
    <property type="entry name" value="HisK_dim/P_dom"/>
</dbReference>
<dbReference type="Pfam" id="PF02518">
    <property type="entry name" value="HATPase_c"/>
    <property type="match status" value="1"/>
</dbReference>
<dbReference type="SMART" id="SM00388">
    <property type="entry name" value="HisKA"/>
    <property type="match status" value="1"/>
</dbReference>
<feature type="domain" description="PAS" evidence="9">
    <location>
        <begin position="312"/>
        <end position="373"/>
    </location>
</feature>
<dbReference type="InterPro" id="IPR013655">
    <property type="entry name" value="PAS_fold_3"/>
</dbReference>
<gene>
    <name evidence="10" type="ORF">FHR23_003064</name>
</gene>
<dbReference type="InterPro" id="IPR000014">
    <property type="entry name" value="PAS"/>
</dbReference>
<dbReference type="CDD" id="cd00082">
    <property type="entry name" value="HisKA"/>
    <property type="match status" value="1"/>
</dbReference>
<dbReference type="InterPro" id="IPR036097">
    <property type="entry name" value="HisK_dim/P_sf"/>
</dbReference>
<keyword evidence="3 6" id="KW-0597">Phosphoprotein</keyword>
<dbReference type="SUPFAM" id="SSF55874">
    <property type="entry name" value="ATPase domain of HSP90 chaperone/DNA topoisomerase II/histidine kinase"/>
    <property type="match status" value="1"/>
</dbReference>
<feature type="domain" description="Histidine kinase" evidence="7">
    <location>
        <begin position="442"/>
        <end position="663"/>
    </location>
</feature>
<dbReference type="PANTHER" id="PTHR43065:SF49">
    <property type="entry name" value="HISTIDINE KINASE"/>
    <property type="match status" value="1"/>
</dbReference>
<dbReference type="SMART" id="SM00387">
    <property type="entry name" value="HATPase_c"/>
    <property type="match status" value="1"/>
</dbReference>
<dbReference type="InterPro" id="IPR011006">
    <property type="entry name" value="CheY-like_superfamily"/>
</dbReference>
<dbReference type="Proteomes" id="UP000554342">
    <property type="component" value="Unassembled WGS sequence"/>
</dbReference>
<dbReference type="Pfam" id="PF01590">
    <property type="entry name" value="GAF"/>
    <property type="match status" value="1"/>
</dbReference>
<dbReference type="SUPFAM" id="SSF55785">
    <property type="entry name" value="PYP-like sensor domain (PAS domain)"/>
    <property type="match status" value="2"/>
</dbReference>
<protein>
    <recommendedName>
        <fullName evidence="2">histidine kinase</fullName>
        <ecNumber evidence="2">2.7.13.3</ecNumber>
    </recommendedName>
</protein>
<dbReference type="PROSITE" id="PS50109">
    <property type="entry name" value="HIS_KIN"/>
    <property type="match status" value="1"/>
</dbReference>
<dbReference type="Pfam" id="PF00072">
    <property type="entry name" value="Response_reg"/>
    <property type="match status" value="1"/>
</dbReference>
<name>A0A840Z2X1_9SPHN</name>
<evidence type="ECO:0000256" key="5">
    <source>
        <dbReference type="ARBA" id="ARBA00022777"/>
    </source>
</evidence>
<evidence type="ECO:0000259" key="8">
    <source>
        <dbReference type="PROSITE" id="PS50110"/>
    </source>
</evidence>
<evidence type="ECO:0000313" key="10">
    <source>
        <dbReference type="EMBL" id="MBB5720104.1"/>
    </source>
</evidence>
<evidence type="ECO:0000256" key="4">
    <source>
        <dbReference type="ARBA" id="ARBA00022679"/>
    </source>
</evidence>
<dbReference type="NCBIfam" id="TIGR00229">
    <property type="entry name" value="sensory_box"/>
    <property type="match status" value="2"/>
</dbReference>
<keyword evidence="11" id="KW-1185">Reference proteome</keyword>
<dbReference type="Pfam" id="PF00512">
    <property type="entry name" value="HisKA"/>
    <property type="match status" value="1"/>
</dbReference>
<evidence type="ECO:0000259" key="9">
    <source>
        <dbReference type="PROSITE" id="PS50112"/>
    </source>
</evidence>
<proteinExistence type="predicted"/>
<feature type="domain" description="PAS" evidence="9">
    <location>
        <begin position="182"/>
        <end position="252"/>
    </location>
</feature>
<dbReference type="PROSITE" id="PS50112">
    <property type="entry name" value="PAS"/>
    <property type="match status" value="2"/>
</dbReference>
<dbReference type="SUPFAM" id="SSF55781">
    <property type="entry name" value="GAF domain-like"/>
    <property type="match status" value="1"/>
</dbReference>
<keyword evidence="4" id="KW-0808">Transferase</keyword>
<accession>A0A840Z2X1</accession>
<dbReference type="AlphaFoldDB" id="A0A840Z2X1"/>
<dbReference type="InterPro" id="IPR004358">
    <property type="entry name" value="Sig_transdc_His_kin-like_C"/>
</dbReference>
<dbReference type="Gene3D" id="3.30.565.10">
    <property type="entry name" value="Histidine kinase-like ATPase, C-terminal domain"/>
    <property type="match status" value="1"/>
</dbReference>
<organism evidence="10 11">
    <name type="scientific">Stakelama sediminis</name>
    <dbReference type="NCBI Taxonomy" id="463200"/>
    <lineage>
        <taxon>Bacteria</taxon>
        <taxon>Pseudomonadati</taxon>
        <taxon>Pseudomonadota</taxon>
        <taxon>Alphaproteobacteria</taxon>
        <taxon>Sphingomonadales</taxon>
        <taxon>Sphingomonadaceae</taxon>
        <taxon>Stakelama</taxon>
    </lineage>
</organism>
<dbReference type="Pfam" id="PF08447">
    <property type="entry name" value="PAS_3"/>
    <property type="match status" value="2"/>
</dbReference>
<dbReference type="InterPro" id="IPR036890">
    <property type="entry name" value="HATPase_C_sf"/>
</dbReference>
<dbReference type="RefSeq" id="WP_184005628.1">
    <property type="nucleotide sequence ID" value="NZ_BAABIF010000029.1"/>
</dbReference>
<dbReference type="InterPro" id="IPR001789">
    <property type="entry name" value="Sig_transdc_resp-reg_receiver"/>
</dbReference>
<dbReference type="InterPro" id="IPR035965">
    <property type="entry name" value="PAS-like_dom_sf"/>
</dbReference>
<dbReference type="CDD" id="cd00130">
    <property type="entry name" value="PAS"/>
    <property type="match status" value="2"/>
</dbReference>
<dbReference type="GO" id="GO:0000155">
    <property type="term" value="F:phosphorelay sensor kinase activity"/>
    <property type="evidence" value="ECO:0007669"/>
    <property type="project" value="InterPro"/>
</dbReference>
<dbReference type="SMART" id="SM00065">
    <property type="entry name" value="GAF"/>
    <property type="match status" value="1"/>
</dbReference>
<dbReference type="EC" id="2.7.13.3" evidence="2"/>
<dbReference type="InterPro" id="IPR005467">
    <property type="entry name" value="His_kinase_dom"/>
</dbReference>
<evidence type="ECO:0000256" key="6">
    <source>
        <dbReference type="PROSITE-ProRule" id="PRU00169"/>
    </source>
</evidence>
<dbReference type="SMART" id="SM00448">
    <property type="entry name" value="REC"/>
    <property type="match status" value="1"/>
</dbReference>
<dbReference type="Gene3D" id="3.30.450.20">
    <property type="entry name" value="PAS domain"/>
    <property type="match status" value="2"/>
</dbReference>
<dbReference type="Gene3D" id="3.30.450.40">
    <property type="match status" value="1"/>
</dbReference>
<dbReference type="InterPro" id="IPR003018">
    <property type="entry name" value="GAF"/>
</dbReference>
<dbReference type="SUPFAM" id="SSF47384">
    <property type="entry name" value="Homodimeric domain of signal transducing histidine kinase"/>
    <property type="match status" value="1"/>
</dbReference>
<dbReference type="InterPro" id="IPR003594">
    <property type="entry name" value="HATPase_dom"/>
</dbReference>
<evidence type="ECO:0000256" key="2">
    <source>
        <dbReference type="ARBA" id="ARBA00012438"/>
    </source>
</evidence>
<evidence type="ECO:0000256" key="1">
    <source>
        <dbReference type="ARBA" id="ARBA00000085"/>
    </source>
</evidence>
<feature type="domain" description="Response regulatory" evidence="8">
    <location>
        <begin position="688"/>
        <end position="801"/>
    </location>
</feature>
<evidence type="ECO:0000256" key="3">
    <source>
        <dbReference type="ARBA" id="ARBA00022553"/>
    </source>
</evidence>
<evidence type="ECO:0000313" key="11">
    <source>
        <dbReference type="Proteomes" id="UP000554342"/>
    </source>
</evidence>
<dbReference type="InterPro" id="IPR029016">
    <property type="entry name" value="GAF-like_dom_sf"/>
</dbReference>
<dbReference type="PANTHER" id="PTHR43065">
    <property type="entry name" value="SENSOR HISTIDINE KINASE"/>
    <property type="match status" value="1"/>
</dbReference>
<sequence>MADNLPDAVPGDTADRLAALARYRILDTPREKSFDDIAALAAQICETPIAVVNLIDKERQWFKAEVGLGIDGTPLETSFCVHALLEDDFLLVPDANKDARFACNPLVTGEPGLRFYAGALLKTTEGHAIGTLCVLDVLPRTLDDDQQTALRRLAGQVMAQLELRLALAERERINVELERDARFRELSRTWDVTPDIMGVLNDDGIFERSNPAWQQVLGLSEETVSTTPIFELMHPDDVARALNAFATVKRGEPVLRFENRYRHGVDGGYRWLSWVVVPEGNKYYASAREITADKARAAALETAVAERQDAWNASPDLLAVADFQGVLREVNPAWTAVLGWQAIDLVDHPFAELTHPDDLEEALAVFAGVIEAPLIDPFEFRLRDHDGEYRWFAWTAAARDGRVYASGRDVTHRKEQAAVLLETEEALRQSQKLEAIGQLTGGVAHDFNNLLTVIRGSVDMLRRGEISDDRRTRYIEAISTTVDRATRLTSQLLAFARRQALKPEAFDVGRNMTGLREMVSTLAGSRIKIDVDLDEAPCRVRADPSQFDTAIVNLAVNARDAMAGEGALSITVRRVDHVPAIRAHALIDGDYVAISVADSGTGIALEQLDQIFEPFFTTKDIGQGTGLGLSQVFGFVKQSGGEVDVRSEVGHGSCFTIYLPRIDDSECVRAPHGADEHETGPASGDGKCVLVVEDNAEVGDFAVQALAELGYEAVPVDNAAKALNLLETRADRFDVVFSDVMMAGMTGIDLARQIRREFPAVPVVLASGYSSVIAQEGHDGFELLAKPYSIEELSFVLSKAAAGPNSR</sequence>